<keyword evidence="3 6" id="KW-1133">Transmembrane helix</keyword>
<feature type="non-terminal residue" evidence="7">
    <location>
        <position position="367"/>
    </location>
</feature>
<organism evidence="7 8">
    <name type="scientific">Marasmius crinis-equi</name>
    <dbReference type="NCBI Taxonomy" id="585013"/>
    <lineage>
        <taxon>Eukaryota</taxon>
        <taxon>Fungi</taxon>
        <taxon>Dikarya</taxon>
        <taxon>Basidiomycota</taxon>
        <taxon>Agaricomycotina</taxon>
        <taxon>Agaricomycetes</taxon>
        <taxon>Agaricomycetidae</taxon>
        <taxon>Agaricales</taxon>
        <taxon>Marasmiineae</taxon>
        <taxon>Marasmiaceae</taxon>
        <taxon>Marasmius</taxon>
    </lineage>
</organism>
<gene>
    <name evidence="7" type="ORF">V5O48_010238</name>
</gene>
<evidence type="ECO:0000256" key="3">
    <source>
        <dbReference type="ARBA" id="ARBA00022989"/>
    </source>
</evidence>
<proteinExistence type="predicted"/>
<comment type="caution">
    <text evidence="7">The sequence shown here is derived from an EMBL/GenBank/DDBJ whole genome shotgun (WGS) entry which is preliminary data.</text>
</comment>
<protein>
    <submittedName>
        <fullName evidence="7">Uncharacterized protein</fullName>
    </submittedName>
</protein>
<evidence type="ECO:0000256" key="1">
    <source>
        <dbReference type="ARBA" id="ARBA00004141"/>
    </source>
</evidence>
<dbReference type="Proteomes" id="UP001465976">
    <property type="component" value="Unassembled WGS sequence"/>
</dbReference>
<evidence type="ECO:0000256" key="4">
    <source>
        <dbReference type="ARBA" id="ARBA00023136"/>
    </source>
</evidence>
<dbReference type="EMBL" id="JBAHYK010000725">
    <property type="protein sequence ID" value="KAL0571730.1"/>
    <property type="molecule type" value="Genomic_DNA"/>
</dbReference>
<sequence length="367" mass="40845">MVAMLRKRGSEVKCPQCGYQYRFIYNTPFFLSTLVFRAGEAVVQVASSAFFGVSVLSLVSMVGGVLHASLTIYGAYASRAMFGEELFDLLMTDDPTNWPALSFLLLPILPLRLMTPSPNGLSSCSSIFFMWPDMPPLAVRAQLIADSTRIDVVPSFTSDSRRSLSLRRFGVIVTLTGMAYERLLSKLTHWLLDIKPQPLQLQPPRRSLSESLRRLWLTITGRDALVLADRADNRPNPAGPRPAQVAVGDPLAPEDENNNERDVLERATRAYDISMFNGLLIPFIAKGMGHLLYLASMHVPPLRRLLGIRPSSGSLSRSLSSPISELVPDPIGSIHNVWYWRWFTDQAVDNMDPVWIRNAVGLGIFVV</sequence>
<accession>A0ABR3F9E2</accession>
<evidence type="ECO:0000256" key="2">
    <source>
        <dbReference type="ARBA" id="ARBA00022692"/>
    </source>
</evidence>
<feature type="region of interest" description="Disordered" evidence="5">
    <location>
        <begin position="230"/>
        <end position="260"/>
    </location>
</feature>
<evidence type="ECO:0000256" key="6">
    <source>
        <dbReference type="SAM" id="Phobius"/>
    </source>
</evidence>
<evidence type="ECO:0000313" key="7">
    <source>
        <dbReference type="EMBL" id="KAL0571730.1"/>
    </source>
</evidence>
<comment type="subcellular location">
    <subcellularLocation>
        <location evidence="1">Membrane</location>
        <topology evidence="1">Multi-pass membrane protein</topology>
    </subcellularLocation>
</comment>
<keyword evidence="2 6" id="KW-0812">Transmembrane</keyword>
<reference evidence="7 8" key="1">
    <citation type="submission" date="2024-02" db="EMBL/GenBank/DDBJ databases">
        <title>A draft genome for the cacao thread blight pathogen Marasmius crinis-equi.</title>
        <authorList>
            <person name="Cohen S.P."/>
            <person name="Baruah I.K."/>
            <person name="Amoako-Attah I."/>
            <person name="Bukari Y."/>
            <person name="Meinhardt L.W."/>
            <person name="Bailey B.A."/>
        </authorList>
    </citation>
    <scope>NUCLEOTIDE SEQUENCE [LARGE SCALE GENOMIC DNA]</scope>
    <source>
        <strain evidence="7 8">GH-76</strain>
    </source>
</reference>
<keyword evidence="4 6" id="KW-0472">Membrane</keyword>
<evidence type="ECO:0000256" key="5">
    <source>
        <dbReference type="SAM" id="MobiDB-lite"/>
    </source>
</evidence>
<dbReference type="PANTHER" id="PTHR46283">
    <property type="entry name" value="E3 UBIQUITIN-PROTEIN LIGASE MARCH5"/>
    <property type="match status" value="1"/>
</dbReference>
<feature type="transmembrane region" description="Helical" evidence="6">
    <location>
        <begin position="49"/>
        <end position="76"/>
    </location>
</feature>
<evidence type="ECO:0000313" key="8">
    <source>
        <dbReference type="Proteomes" id="UP001465976"/>
    </source>
</evidence>
<name>A0ABR3F9E2_9AGAR</name>
<keyword evidence="8" id="KW-1185">Reference proteome</keyword>